<proteinExistence type="predicted"/>
<evidence type="ECO:0000313" key="2">
    <source>
        <dbReference type="EMBL" id="EEW26451.1"/>
    </source>
</evidence>
<reference evidence="2 3" key="1">
    <citation type="submission" date="2009-08" db="EMBL/GenBank/DDBJ databases">
        <title>The draft genome of Rhodobacter sp. SW2.</title>
        <authorList>
            <consortium name="US DOE Joint Genome Institute (JGI-PGF)"/>
            <person name="Lucas S."/>
            <person name="Copeland A."/>
            <person name="Lapidus A."/>
            <person name="Glavina del Rio T."/>
            <person name="Tice H."/>
            <person name="Bruce D."/>
            <person name="Goodwin L."/>
            <person name="Pitluck S."/>
            <person name="Larimer F."/>
            <person name="Land M.L."/>
            <person name="Hauser L."/>
            <person name="Emerson D."/>
        </authorList>
    </citation>
    <scope>NUCLEOTIDE SEQUENCE [LARGE SCALE GENOMIC DNA]</scope>
    <source>
        <strain evidence="2 3">SW2</strain>
    </source>
</reference>
<keyword evidence="1" id="KW-0472">Membrane</keyword>
<dbReference type="InterPro" id="IPR021830">
    <property type="entry name" value="DUF3422"/>
</dbReference>
<evidence type="ECO:0008006" key="4">
    <source>
        <dbReference type="Google" id="ProtNLM"/>
    </source>
</evidence>
<dbReference type="STRING" id="371731.Rsw2DRAFT_0731"/>
<gene>
    <name evidence="2" type="ORF">Rsw2DRAFT_0731</name>
</gene>
<evidence type="ECO:0000256" key="1">
    <source>
        <dbReference type="SAM" id="Phobius"/>
    </source>
</evidence>
<protein>
    <recommendedName>
        <fullName evidence="4">Membrane-anchored protein</fullName>
    </recommendedName>
</protein>
<sequence length="428" mass="47566">MPPIEDHPLRYALANELHARPLPSLEVPCTAVFVALKEPVDAANRDRSLDLAHLLALLDRHASPHPPPGATHFSGRIGRTDFNWESHTEFVTYAGYTPGVSPRAFDPAEAGVFPEDWLASGPGKRLVSLLIRIEPLPEDEAALNTSLDGWFVPESLASARVIDGAAIVAGDFHIDPAGHMRFAVFVRPGTSPRRVGRIVQRLCEIETYRAMSMLGLMRTRLLTQRLNALDPSLSALVNAIDSNSRNPEDTLHELLAISAELESLSVQLSFRFSATNAYEAIVTQRIDALREVRQAGRQTFGEFMVRRYDPAMRTVKSAELRLQRMAERAQRAAELLRTRVDVDRSAQNQKLLESMDRRADLALRLQHTVEGLSVVAVSYYAVSLASYAAYPFTEPFGISKGMATAILTPIIVLVVWLTVQRIKRRMES</sequence>
<dbReference type="EMBL" id="ACYY01000003">
    <property type="protein sequence ID" value="EEW26451.1"/>
    <property type="molecule type" value="Genomic_DNA"/>
</dbReference>
<evidence type="ECO:0000313" key="3">
    <source>
        <dbReference type="Proteomes" id="UP000010121"/>
    </source>
</evidence>
<dbReference type="OrthoDB" id="9767470at2"/>
<keyword evidence="1" id="KW-1133">Transmembrane helix</keyword>
<name>C8RY53_9RHOB</name>
<keyword evidence="3" id="KW-1185">Reference proteome</keyword>
<dbReference type="eggNOG" id="COG4949">
    <property type="taxonomic scope" value="Bacteria"/>
</dbReference>
<keyword evidence="1" id="KW-0812">Transmembrane</keyword>
<comment type="caution">
    <text evidence="2">The sequence shown here is derived from an EMBL/GenBank/DDBJ whole genome shotgun (WGS) entry which is preliminary data.</text>
</comment>
<dbReference type="Proteomes" id="UP000010121">
    <property type="component" value="Unassembled WGS sequence"/>
</dbReference>
<accession>C8RY53</accession>
<organism evidence="2 3">
    <name type="scientific">Rhodobacter ferrooxidans</name>
    <dbReference type="NCBI Taxonomy" id="371731"/>
    <lineage>
        <taxon>Bacteria</taxon>
        <taxon>Pseudomonadati</taxon>
        <taxon>Pseudomonadota</taxon>
        <taxon>Alphaproteobacteria</taxon>
        <taxon>Rhodobacterales</taxon>
        <taxon>Rhodobacter group</taxon>
        <taxon>Rhodobacter</taxon>
    </lineage>
</organism>
<dbReference type="Pfam" id="PF11902">
    <property type="entry name" value="DUF3422"/>
    <property type="match status" value="1"/>
</dbReference>
<dbReference type="AlphaFoldDB" id="C8RY53"/>
<feature type="transmembrane region" description="Helical" evidence="1">
    <location>
        <begin position="402"/>
        <end position="419"/>
    </location>
</feature>
<dbReference type="RefSeq" id="WP_008028152.1">
    <property type="nucleotide sequence ID" value="NZ_ACYY01000003.1"/>
</dbReference>